<keyword evidence="7" id="KW-1185">Reference proteome</keyword>
<name>A0A4R2P8Y8_9BACL</name>
<evidence type="ECO:0000313" key="6">
    <source>
        <dbReference type="EMBL" id="TCP30521.1"/>
    </source>
</evidence>
<dbReference type="GO" id="GO:0016810">
    <property type="term" value="F:hydrolase activity, acting on carbon-nitrogen (but not peptide) bonds"/>
    <property type="evidence" value="ECO:0007669"/>
    <property type="project" value="InterPro"/>
</dbReference>
<dbReference type="PANTHER" id="PTHR10587:SF133">
    <property type="entry name" value="CHITIN DEACETYLASE 1-RELATED"/>
    <property type="match status" value="1"/>
</dbReference>
<dbReference type="SUPFAM" id="SSF88713">
    <property type="entry name" value="Glycoside hydrolase/deacetylase"/>
    <property type="match status" value="1"/>
</dbReference>
<dbReference type="PANTHER" id="PTHR10587">
    <property type="entry name" value="GLYCOSYL TRANSFERASE-RELATED"/>
    <property type="match status" value="1"/>
</dbReference>
<dbReference type="EMBL" id="SLXK01000005">
    <property type="protein sequence ID" value="TCP30521.1"/>
    <property type="molecule type" value="Genomic_DNA"/>
</dbReference>
<dbReference type="PROSITE" id="PS51257">
    <property type="entry name" value="PROKAR_LIPOPROTEIN"/>
    <property type="match status" value="1"/>
</dbReference>
<comment type="caution">
    <text evidence="6">The sequence shown here is derived from an EMBL/GenBank/DDBJ whole genome shotgun (WGS) entry which is preliminary data.</text>
</comment>
<dbReference type="GO" id="GO:0005975">
    <property type="term" value="P:carbohydrate metabolic process"/>
    <property type="evidence" value="ECO:0007669"/>
    <property type="project" value="InterPro"/>
</dbReference>
<organism evidence="6 7">
    <name type="scientific">Scopulibacillus darangshiensis</name>
    <dbReference type="NCBI Taxonomy" id="442528"/>
    <lineage>
        <taxon>Bacteria</taxon>
        <taxon>Bacillati</taxon>
        <taxon>Bacillota</taxon>
        <taxon>Bacilli</taxon>
        <taxon>Bacillales</taxon>
        <taxon>Sporolactobacillaceae</taxon>
        <taxon>Scopulibacillus</taxon>
    </lineage>
</organism>
<dbReference type="InterPro" id="IPR050248">
    <property type="entry name" value="Polysacc_deacetylase_ArnD"/>
</dbReference>
<reference evidence="6 7" key="1">
    <citation type="submission" date="2019-03" db="EMBL/GenBank/DDBJ databases">
        <title>Genomic Encyclopedia of Type Strains, Phase IV (KMG-IV): sequencing the most valuable type-strain genomes for metagenomic binning, comparative biology and taxonomic classification.</title>
        <authorList>
            <person name="Goeker M."/>
        </authorList>
    </citation>
    <scope>NUCLEOTIDE SEQUENCE [LARGE SCALE GENOMIC DNA]</scope>
    <source>
        <strain evidence="6 7">DSM 19377</strain>
    </source>
</reference>
<proteinExistence type="predicted"/>
<sequence length="283" mass="31974">MKKVIFLAMTLLIVLAGCASNETGSASTKNQKHEQGDGPKEKKEHRKEATKEASGQANAKQPDKVIKKEGVQTAQYEVDPKTWTVKPIDPNGNKKVVLITIDDAPDEHALEMAKKLKAMHVGAIFFLNGHFLNTDEKKQVVKKISDMGFFLGDHTYSHADLTTLSKPEQKKEMMSVYSQIKDITGNPPHFFRAPYGKNTDYTKELAKDNNMTLMNWAFGYDWNKEYENPDALTKIMTDNPYLVNGSILLMHDRDWTNIALKGIIKGLKKKGYTMLDPRLIKTQ</sequence>
<evidence type="ECO:0000256" key="3">
    <source>
        <dbReference type="SAM" id="MobiDB-lite"/>
    </source>
</evidence>
<keyword evidence="1" id="KW-0479">Metal-binding</keyword>
<dbReference type="Pfam" id="PF01522">
    <property type="entry name" value="Polysacc_deac_1"/>
    <property type="match status" value="1"/>
</dbReference>
<dbReference type="InterPro" id="IPR002509">
    <property type="entry name" value="NODB_dom"/>
</dbReference>
<dbReference type="CDD" id="cd10917">
    <property type="entry name" value="CE4_NodB_like_6s_7s"/>
    <property type="match status" value="1"/>
</dbReference>
<feature type="signal peptide" evidence="4">
    <location>
        <begin position="1"/>
        <end position="19"/>
    </location>
</feature>
<accession>A0A4R2P8Y8</accession>
<gene>
    <name evidence="6" type="ORF">EV207_10550</name>
</gene>
<dbReference type="GO" id="GO:0016020">
    <property type="term" value="C:membrane"/>
    <property type="evidence" value="ECO:0007669"/>
    <property type="project" value="TreeGrafter"/>
</dbReference>
<feature type="compositionally biased region" description="Basic and acidic residues" evidence="3">
    <location>
        <begin position="31"/>
        <end position="51"/>
    </location>
</feature>
<evidence type="ECO:0000256" key="4">
    <source>
        <dbReference type="SAM" id="SignalP"/>
    </source>
</evidence>
<evidence type="ECO:0000256" key="1">
    <source>
        <dbReference type="ARBA" id="ARBA00022723"/>
    </source>
</evidence>
<keyword evidence="4" id="KW-0732">Signal</keyword>
<evidence type="ECO:0000313" key="7">
    <source>
        <dbReference type="Proteomes" id="UP000295416"/>
    </source>
</evidence>
<feature type="chain" id="PRO_5039311264" evidence="4">
    <location>
        <begin position="20"/>
        <end position="283"/>
    </location>
</feature>
<feature type="domain" description="NodB homology" evidence="5">
    <location>
        <begin position="95"/>
        <end position="275"/>
    </location>
</feature>
<protein>
    <submittedName>
        <fullName evidence="6">Peptidoglycan/xylan/chitin deacetylase (PgdA/CDA1 family)</fullName>
    </submittedName>
</protein>
<dbReference type="AlphaFoldDB" id="A0A4R2P8Y8"/>
<dbReference type="Proteomes" id="UP000295416">
    <property type="component" value="Unassembled WGS sequence"/>
</dbReference>
<feature type="region of interest" description="Disordered" evidence="3">
    <location>
        <begin position="22"/>
        <end position="66"/>
    </location>
</feature>
<dbReference type="PROSITE" id="PS51677">
    <property type="entry name" value="NODB"/>
    <property type="match status" value="1"/>
</dbReference>
<dbReference type="RefSeq" id="WP_243646955.1">
    <property type="nucleotide sequence ID" value="NZ_SLXK01000005.1"/>
</dbReference>
<dbReference type="InterPro" id="IPR011330">
    <property type="entry name" value="Glyco_hydro/deAcase_b/a-brl"/>
</dbReference>
<evidence type="ECO:0000256" key="2">
    <source>
        <dbReference type="ARBA" id="ARBA00022801"/>
    </source>
</evidence>
<keyword evidence="2" id="KW-0378">Hydrolase</keyword>
<dbReference type="GO" id="GO:0046872">
    <property type="term" value="F:metal ion binding"/>
    <property type="evidence" value="ECO:0007669"/>
    <property type="project" value="UniProtKB-KW"/>
</dbReference>
<evidence type="ECO:0000259" key="5">
    <source>
        <dbReference type="PROSITE" id="PS51677"/>
    </source>
</evidence>
<dbReference type="Gene3D" id="3.20.20.370">
    <property type="entry name" value="Glycoside hydrolase/deacetylase"/>
    <property type="match status" value="1"/>
</dbReference>